<evidence type="ECO:0000256" key="2">
    <source>
        <dbReference type="ARBA" id="ARBA00023136"/>
    </source>
</evidence>
<feature type="domain" description="Penicillin-binding protein transpeptidase" evidence="4">
    <location>
        <begin position="236"/>
        <end position="539"/>
    </location>
</feature>
<dbReference type="Gene3D" id="3.30.450.330">
    <property type="match status" value="1"/>
</dbReference>
<dbReference type="InterPro" id="IPR036138">
    <property type="entry name" value="PBP_dimer_sf"/>
</dbReference>
<dbReference type="SUPFAM" id="SSF56601">
    <property type="entry name" value="beta-lactamase/transpeptidase-like"/>
    <property type="match status" value="1"/>
</dbReference>
<protein>
    <recommendedName>
        <fullName evidence="8">Penicillin-binding protein transpeptidase domain-containing protein</fullName>
    </recommendedName>
</protein>
<feature type="transmembrane region" description="Helical" evidence="3">
    <location>
        <begin position="7"/>
        <end position="28"/>
    </location>
</feature>
<evidence type="ECO:0000256" key="3">
    <source>
        <dbReference type="SAM" id="Phobius"/>
    </source>
</evidence>
<accession>A0A1F7JMW9</accession>
<name>A0A1F7JMW9_9BACT</name>
<dbReference type="Pfam" id="PF00905">
    <property type="entry name" value="Transpeptidase"/>
    <property type="match status" value="1"/>
</dbReference>
<comment type="subcellular location">
    <subcellularLocation>
        <location evidence="1">Membrane</location>
    </subcellularLocation>
</comment>
<dbReference type="Gene3D" id="3.40.710.10">
    <property type="entry name" value="DD-peptidase/beta-lactamase superfamily"/>
    <property type="match status" value="1"/>
</dbReference>
<dbReference type="STRING" id="1802074.A3J15_03345"/>
<organism evidence="6 7">
    <name type="scientific">Candidatus Roizmanbacteria bacterium RIFCSPLOWO2_02_FULL_38_10</name>
    <dbReference type="NCBI Taxonomy" id="1802074"/>
    <lineage>
        <taxon>Bacteria</taxon>
        <taxon>Candidatus Roizmaniibacteriota</taxon>
    </lineage>
</organism>
<dbReference type="AlphaFoldDB" id="A0A1F7JMW9"/>
<dbReference type="InterPro" id="IPR012338">
    <property type="entry name" value="Beta-lactam/transpept-like"/>
</dbReference>
<dbReference type="GO" id="GO:0008658">
    <property type="term" value="F:penicillin binding"/>
    <property type="evidence" value="ECO:0007669"/>
    <property type="project" value="InterPro"/>
</dbReference>
<evidence type="ECO:0008006" key="8">
    <source>
        <dbReference type="Google" id="ProtNLM"/>
    </source>
</evidence>
<dbReference type="InterPro" id="IPR050515">
    <property type="entry name" value="Beta-lactam/transpept"/>
</dbReference>
<dbReference type="SUPFAM" id="SSF56519">
    <property type="entry name" value="Penicillin binding protein dimerisation domain"/>
    <property type="match status" value="1"/>
</dbReference>
<evidence type="ECO:0000259" key="4">
    <source>
        <dbReference type="Pfam" id="PF00905"/>
    </source>
</evidence>
<feature type="domain" description="Penicillin-binding protein dimerisation" evidence="5">
    <location>
        <begin position="44"/>
        <end position="192"/>
    </location>
</feature>
<reference evidence="6 7" key="1">
    <citation type="journal article" date="2016" name="Nat. Commun.">
        <title>Thousands of microbial genomes shed light on interconnected biogeochemical processes in an aquifer system.</title>
        <authorList>
            <person name="Anantharaman K."/>
            <person name="Brown C.T."/>
            <person name="Hug L.A."/>
            <person name="Sharon I."/>
            <person name="Castelle C.J."/>
            <person name="Probst A.J."/>
            <person name="Thomas B.C."/>
            <person name="Singh A."/>
            <person name="Wilkins M.J."/>
            <person name="Karaoz U."/>
            <person name="Brodie E.L."/>
            <person name="Williams K.H."/>
            <person name="Hubbard S.S."/>
            <person name="Banfield J.F."/>
        </authorList>
    </citation>
    <scope>NUCLEOTIDE SEQUENCE [LARGE SCALE GENOMIC DNA]</scope>
</reference>
<dbReference type="GO" id="GO:0005886">
    <property type="term" value="C:plasma membrane"/>
    <property type="evidence" value="ECO:0007669"/>
    <property type="project" value="TreeGrafter"/>
</dbReference>
<evidence type="ECO:0000256" key="1">
    <source>
        <dbReference type="ARBA" id="ARBA00004370"/>
    </source>
</evidence>
<dbReference type="GO" id="GO:0071555">
    <property type="term" value="P:cell wall organization"/>
    <property type="evidence" value="ECO:0007669"/>
    <property type="project" value="TreeGrafter"/>
</dbReference>
<dbReference type="Gene3D" id="3.90.1310.10">
    <property type="entry name" value="Penicillin-binding protein 2a (Domain 2)"/>
    <property type="match status" value="1"/>
</dbReference>
<dbReference type="InterPro" id="IPR005311">
    <property type="entry name" value="PBP_dimer"/>
</dbReference>
<proteinExistence type="predicted"/>
<comment type="caution">
    <text evidence="6">The sequence shown here is derived from an EMBL/GenBank/DDBJ whole genome shotgun (WGS) entry which is preliminary data.</text>
</comment>
<gene>
    <name evidence="6" type="ORF">A3J15_03345</name>
</gene>
<evidence type="ECO:0000313" key="7">
    <source>
        <dbReference type="Proteomes" id="UP000176376"/>
    </source>
</evidence>
<dbReference type="PANTHER" id="PTHR30627">
    <property type="entry name" value="PEPTIDOGLYCAN D,D-TRANSPEPTIDASE"/>
    <property type="match status" value="1"/>
</dbReference>
<dbReference type="Pfam" id="PF03717">
    <property type="entry name" value="PBP_dimer"/>
    <property type="match status" value="1"/>
</dbReference>
<keyword evidence="3" id="KW-1133">Transmembrane helix</keyword>
<sequence length="551" mass="61451">MTRLKFILIAYLLLISGVVFKLFFIQIISADKFSGNIYLKTQKIQPLRGGIFDRNASPLAFNEVNYLLFAEPNKIVEKEAVTKKIEDIIHLGEATIASRLNSDRDWIAISDKLNNDQKKRVQELKIYGLGFEERQRVFYPESSLSAHLLGFVGKNDLGDNTGYFGIQGFYEKDLAGLPGIVKTERDLFGNPILIGVQNLLKGEDGRDLILTVDKNVQYIVKKNLLSGLNRFQAKNGCAIVANPNTMEILALTCLPDYDPLNYPEYTEDIFKNPAVSALYEPGSIWKPIIMASALDSEAIKPTDTFNETGPAAVGGYEIQTWDNKYEGEISMTRILEKSSNVGMVYIGSKLGNKNLYAYLDKFGVGKKTAIDLQGEIAGILKPESQWYPVDYATATFGQGLAVTPIRMITSFAALINGGKLMRPYVVSKMKGKTTQQMKPVMVDRVIERRTSLIIKSMLQKTVENAEVKWKRPEGYRIGGKTGTAQIAIGGHYDPSKTIASFIGFTPVNDPKIIILVIYREPQSSPWGSETAAPVFFDILNELLLYYNILPE</sequence>
<dbReference type="PANTHER" id="PTHR30627:SF1">
    <property type="entry name" value="PEPTIDOGLYCAN D,D-TRANSPEPTIDASE FTSI"/>
    <property type="match status" value="1"/>
</dbReference>
<dbReference type="EMBL" id="MGAY01000018">
    <property type="protein sequence ID" value="OGK56962.1"/>
    <property type="molecule type" value="Genomic_DNA"/>
</dbReference>
<keyword evidence="2 3" id="KW-0472">Membrane</keyword>
<dbReference type="InterPro" id="IPR001460">
    <property type="entry name" value="PCN-bd_Tpept"/>
</dbReference>
<evidence type="ECO:0000259" key="5">
    <source>
        <dbReference type="Pfam" id="PF03717"/>
    </source>
</evidence>
<keyword evidence="3" id="KW-0812">Transmembrane</keyword>
<dbReference type="Proteomes" id="UP000176376">
    <property type="component" value="Unassembled WGS sequence"/>
</dbReference>
<evidence type="ECO:0000313" key="6">
    <source>
        <dbReference type="EMBL" id="OGK56962.1"/>
    </source>
</evidence>